<dbReference type="Gene3D" id="3.40.1690.10">
    <property type="entry name" value="secretion proteins EscU"/>
    <property type="match status" value="1"/>
</dbReference>
<organism evidence="2 3">
    <name type="scientific">Undibacterium jejuense</name>
    <dbReference type="NCBI Taxonomy" id="1344949"/>
    <lineage>
        <taxon>Bacteria</taxon>
        <taxon>Pseudomonadati</taxon>
        <taxon>Pseudomonadota</taxon>
        <taxon>Betaproteobacteria</taxon>
        <taxon>Burkholderiales</taxon>
        <taxon>Oxalobacteraceae</taxon>
        <taxon>Undibacterium</taxon>
    </lineage>
</organism>
<dbReference type="SUPFAM" id="SSF160544">
    <property type="entry name" value="EscU C-terminal domain-like"/>
    <property type="match status" value="1"/>
</dbReference>
<dbReference type="InterPro" id="IPR029025">
    <property type="entry name" value="T3SS_substrate_exporter_C"/>
</dbReference>
<gene>
    <name evidence="2" type="ORF">H8K32_06465</name>
</gene>
<dbReference type="RefSeq" id="WP_186911658.1">
    <property type="nucleotide sequence ID" value="NZ_JACOFV010000004.1"/>
</dbReference>
<proteinExistence type="inferred from homology"/>
<sequence>MTTTNNTANKNAVAIAYETGASAPKVVAKGKGLVAETIIAKAKECGIHVHESKELVSLLMKVDLDKDIPPTLYRVVAELLAWLYHIDKEKSEDNIGANKTDLPPSISFVPTNFDEK</sequence>
<protein>
    <submittedName>
        <fullName evidence="2">EscU/YscU/HrcU family type III secretion system export apparatus switch protein</fullName>
    </submittedName>
</protein>
<reference evidence="2" key="1">
    <citation type="submission" date="2020-08" db="EMBL/GenBank/DDBJ databases">
        <title>Novel species isolated from subtropical streams in China.</title>
        <authorList>
            <person name="Lu H."/>
        </authorList>
    </citation>
    <scope>NUCLEOTIDE SEQUENCE</scope>
    <source>
        <strain evidence="2">KACC 12607</strain>
    </source>
</reference>
<keyword evidence="3" id="KW-1185">Reference proteome</keyword>
<dbReference type="GO" id="GO:0005886">
    <property type="term" value="C:plasma membrane"/>
    <property type="evidence" value="ECO:0007669"/>
    <property type="project" value="TreeGrafter"/>
</dbReference>
<name>A0A923HJ49_9BURK</name>
<dbReference type="InterPro" id="IPR006135">
    <property type="entry name" value="T3SS_substrate_exporter"/>
</dbReference>
<comment type="caution">
    <text evidence="2">The sequence shown here is derived from an EMBL/GenBank/DDBJ whole genome shotgun (WGS) entry which is preliminary data.</text>
</comment>
<accession>A0A923HJ49</accession>
<dbReference type="Proteomes" id="UP000634011">
    <property type="component" value="Unassembled WGS sequence"/>
</dbReference>
<evidence type="ECO:0000313" key="3">
    <source>
        <dbReference type="Proteomes" id="UP000634011"/>
    </source>
</evidence>
<evidence type="ECO:0000256" key="1">
    <source>
        <dbReference type="ARBA" id="ARBA00010690"/>
    </source>
</evidence>
<dbReference type="AlphaFoldDB" id="A0A923HJ49"/>
<comment type="similarity">
    <text evidence="1">Belongs to the type III secretion exporter family.</text>
</comment>
<dbReference type="Pfam" id="PF01312">
    <property type="entry name" value="Bac_export_2"/>
    <property type="match status" value="1"/>
</dbReference>
<dbReference type="EMBL" id="JACOFV010000004">
    <property type="protein sequence ID" value="MBC3861739.1"/>
    <property type="molecule type" value="Genomic_DNA"/>
</dbReference>
<dbReference type="PANTHER" id="PTHR30531">
    <property type="entry name" value="FLAGELLAR BIOSYNTHETIC PROTEIN FLHB"/>
    <property type="match status" value="1"/>
</dbReference>
<evidence type="ECO:0000313" key="2">
    <source>
        <dbReference type="EMBL" id="MBC3861739.1"/>
    </source>
</evidence>
<dbReference type="GO" id="GO:0009306">
    <property type="term" value="P:protein secretion"/>
    <property type="evidence" value="ECO:0007669"/>
    <property type="project" value="InterPro"/>
</dbReference>
<dbReference type="PANTHER" id="PTHR30531:SF12">
    <property type="entry name" value="FLAGELLAR BIOSYNTHETIC PROTEIN FLHB"/>
    <property type="match status" value="1"/>
</dbReference>